<feature type="compositionally biased region" description="Gly residues" evidence="1">
    <location>
        <begin position="103"/>
        <end position="117"/>
    </location>
</feature>
<name>A0A1H7F572_STRJI</name>
<feature type="compositionally biased region" description="Low complexity" evidence="1">
    <location>
        <begin position="75"/>
        <end position="102"/>
    </location>
</feature>
<keyword evidence="2" id="KW-0472">Membrane</keyword>
<reference evidence="4" key="1">
    <citation type="submission" date="2016-10" db="EMBL/GenBank/DDBJ databases">
        <authorList>
            <person name="Varghese N."/>
        </authorList>
    </citation>
    <scope>NUCLEOTIDE SEQUENCE [LARGE SCALE GENOMIC DNA]</scope>
    <source>
        <strain evidence="4">DSM 45096 / BCRC 16803 / CGMCC 4.1857 / CIP 109030 / JCM 12277 / KCTC 19219 / NBRC 100920 / 33214</strain>
    </source>
</reference>
<keyword evidence="2" id="KW-1133">Transmembrane helix</keyword>
<dbReference type="Proteomes" id="UP000183015">
    <property type="component" value="Unassembled WGS sequence"/>
</dbReference>
<proteinExistence type="predicted"/>
<dbReference type="AlphaFoldDB" id="A0A1H7F572"/>
<accession>A0A1H7F572</accession>
<dbReference type="eggNOG" id="ENOG5033NEF">
    <property type="taxonomic scope" value="Bacteria"/>
</dbReference>
<organism evidence="3 4">
    <name type="scientific">Streptacidiphilus jiangxiensis</name>
    <dbReference type="NCBI Taxonomy" id="235985"/>
    <lineage>
        <taxon>Bacteria</taxon>
        <taxon>Bacillati</taxon>
        <taxon>Actinomycetota</taxon>
        <taxon>Actinomycetes</taxon>
        <taxon>Kitasatosporales</taxon>
        <taxon>Streptomycetaceae</taxon>
        <taxon>Streptacidiphilus</taxon>
    </lineage>
</organism>
<feature type="region of interest" description="Disordered" evidence="1">
    <location>
        <begin position="296"/>
        <end position="316"/>
    </location>
</feature>
<sequence>MNHRRPNPDELTPDDLFRPDDGPTAAYGAPLQEPEVQAAATQYLPPMPAAPDAQSYPSPAYGQPTQPVGQGYGAPGFPQQTQPFAQQAQPTQQYGGYQQNGYQQGGQGGYEQGGYEQGGYEQYDDRDSYDEDPHRNRPSMRTLGIAVVAVCALAGIGLGALLSSGSSGGAEAGKGAKSAKHGATAAANPGDKAAQLDQAKKLSALLETASSNRSAVVAAVANVSHCQALPQAQQTLTQAAQARASLVTQLGQLQFDALPSGQELVNKLTAGWQASQQADEHYAAWAQQSIGICQKKHHPKEGGDATAAQQASSTATLAKSEAADLWNHIATANGLPPKDPHQL</sequence>
<feature type="compositionally biased region" description="Low complexity" evidence="1">
    <location>
        <begin position="305"/>
        <end position="316"/>
    </location>
</feature>
<feature type="region of interest" description="Disordered" evidence="1">
    <location>
        <begin position="1"/>
        <end position="137"/>
    </location>
</feature>
<evidence type="ECO:0000256" key="2">
    <source>
        <dbReference type="SAM" id="Phobius"/>
    </source>
</evidence>
<feature type="transmembrane region" description="Helical" evidence="2">
    <location>
        <begin position="143"/>
        <end position="162"/>
    </location>
</feature>
<evidence type="ECO:0000313" key="3">
    <source>
        <dbReference type="EMBL" id="SEK21273.1"/>
    </source>
</evidence>
<dbReference type="RefSeq" id="WP_052439078.1">
    <property type="nucleotide sequence ID" value="NZ_BBPN01000029.1"/>
</dbReference>
<gene>
    <name evidence="3" type="ORF">SAMN05414137_10199</name>
</gene>
<keyword evidence="2" id="KW-0812">Transmembrane</keyword>
<dbReference type="EMBL" id="FOAZ01000001">
    <property type="protein sequence ID" value="SEK21273.1"/>
    <property type="molecule type" value="Genomic_DNA"/>
</dbReference>
<evidence type="ECO:0000313" key="4">
    <source>
        <dbReference type="Proteomes" id="UP000183015"/>
    </source>
</evidence>
<protein>
    <submittedName>
        <fullName evidence="3">Uncharacterized protein</fullName>
    </submittedName>
</protein>
<dbReference type="OrthoDB" id="3763497at2"/>
<keyword evidence="4" id="KW-1185">Reference proteome</keyword>
<feature type="compositionally biased region" description="Basic and acidic residues" evidence="1">
    <location>
        <begin position="123"/>
        <end position="135"/>
    </location>
</feature>
<evidence type="ECO:0000256" key="1">
    <source>
        <dbReference type="SAM" id="MobiDB-lite"/>
    </source>
</evidence>